<evidence type="ECO:0000256" key="1">
    <source>
        <dbReference type="SAM" id="Phobius"/>
    </source>
</evidence>
<protein>
    <submittedName>
        <fullName evidence="2">Uncharacterized protein</fullName>
    </submittedName>
</protein>
<evidence type="ECO:0000313" key="3">
    <source>
        <dbReference type="Proteomes" id="UP000321362"/>
    </source>
</evidence>
<dbReference type="RefSeq" id="WP_147055847.1">
    <property type="nucleotide sequence ID" value="NZ_CP042437.1"/>
</dbReference>
<keyword evidence="1" id="KW-0812">Transmembrane</keyword>
<dbReference type="EMBL" id="CP042437">
    <property type="protein sequence ID" value="QEC77810.1"/>
    <property type="molecule type" value="Genomic_DNA"/>
</dbReference>
<keyword evidence="1" id="KW-0472">Membrane</keyword>
<name>A0A5B8W1E6_9SPHI</name>
<feature type="transmembrane region" description="Helical" evidence="1">
    <location>
        <begin position="43"/>
        <end position="62"/>
    </location>
</feature>
<sequence>MKWPVKRIVAFAFIVLLGLVPWESLLSIQIMNGVLRLLTGTSLSLFGLAGLLFTLLISFMLYKPPFALLAAILLSIAVLPVSALFAASLVLPDFEWKDGAVYHNGNDYLVIQEKETFVTTSWQKPRALRTTSPYGMVRRIEEWVAPKDVDLFNGTMVSYKGKRWNKEEIQDR</sequence>
<gene>
    <name evidence="2" type="ORF">FSB76_18385</name>
</gene>
<feature type="transmembrane region" description="Helical" evidence="1">
    <location>
        <begin position="69"/>
        <end position="91"/>
    </location>
</feature>
<keyword evidence="1" id="KW-1133">Transmembrane helix</keyword>
<dbReference type="OrthoDB" id="9835001at2"/>
<dbReference type="KEGG" id="mgk:FSB76_18385"/>
<reference evidence="2 3" key="1">
    <citation type="journal article" date="2013" name="J. Microbiol.">
        <title>Mucilaginibacter ginsenosidivorax sp. nov., with ginsenoside converting activity isolated from sediment.</title>
        <authorList>
            <person name="Kim J.K."/>
            <person name="Choi T.E."/>
            <person name="Liu Q.M."/>
            <person name="Park H.Y."/>
            <person name="Yi T.H."/>
            <person name="Yoon M.H."/>
            <person name="Kim S.C."/>
            <person name="Im W.T."/>
        </authorList>
    </citation>
    <scope>NUCLEOTIDE SEQUENCE [LARGE SCALE GENOMIC DNA]</scope>
    <source>
        <strain evidence="2 3">KHI28</strain>
    </source>
</reference>
<dbReference type="Proteomes" id="UP000321362">
    <property type="component" value="Chromosome"/>
</dbReference>
<evidence type="ECO:0000313" key="2">
    <source>
        <dbReference type="EMBL" id="QEC77810.1"/>
    </source>
</evidence>
<organism evidence="2 3">
    <name type="scientific">Mucilaginibacter ginsenosidivorax</name>
    <dbReference type="NCBI Taxonomy" id="862126"/>
    <lineage>
        <taxon>Bacteria</taxon>
        <taxon>Pseudomonadati</taxon>
        <taxon>Bacteroidota</taxon>
        <taxon>Sphingobacteriia</taxon>
        <taxon>Sphingobacteriales</taxon>
        <taxon>Sphingobacteriaceae</taxon>
        <taxon>Mucilaginibacter</taxon>
    </lineage>
</organism>
<proteinExistence type="predicted"/>
<keyword evidence="3" id="KW-1185">Reference proteome</keyword>
<dbReference type="AlphaFoldDB" id="A0A5B8W1E6"/>
<accession>A0A5B8W1E6</accession>